<reference evidence="3" key="1">
    <citation type="journal article" date="2014" name="Int. J. Syst. Evol. Microbiol.">
        <title>Complete genome sequence of Corynebacterium casei LMG S-19264T (=DSM 44701T), isolated from a smear-ripened cheese.</title>
        <authorList>
            <consortium name="US DOE Joint Genome Institute (JGI-PGF)"/>
            <person name="Walter F."/>
            <person name="Albersmeier A."/>
            <person name="Kalinowski J."/>
            <person name="Ruckert C."/>
        </authorList>
    </citation>
    <scope>NUCLEOTIDE SEQUENCE</scope>
    <source>
        <strain evidence="3">CGMCC 4.7201</strain>
    </source>
</reference>
<evidence type="ECO:0000313" key="4">
    <source>
        <dbReference type="Proteomes" id="UP000641932"/>
    </source>
</evidence>
<feature type="region of interest" description="Disordered" evidence="1">
    <location>
        <begin position="132"/>
        <end position="169"/>
    </location>
</feature>
<evidence type="ECO:0000313" key="3">
    <source>
        <dbReference type="EMBL" id="GGO81364.1"/>
    </source>
</evidence>
<keyword evidence="2" id="KW-0472">Membrane</keyword>
<organism evidence="3 4">
    <name type="scientific">Wenjunlia tyrosinilytica</name>
    <dbReference type="NCBI Taxonomy" id="1544741"/>
    <lineage>
        <taxon>Bacteria</taxon>
        <taxon>Bacillati</taxon>
        <taxon>Actinomycetota</taxon>
        <taxon>Actinomycetes</taxon>
        <taxon>Kitasatosporales</taxon>
        <taxon>Streptomycetaceae</taxon>
        <taxon>Wenjunlia</taxon>
    </lineage>
</organism>
<name>A0A917ZFV7_9ACTN</name>
<keyword evidence="2" id="KW-1133">Transmembrane helix</keyword>
<dbReference type="Proteomes" id="UP000641932">
    <property type="component" value="Unassembled WGS sequence"/>
</dbReference>
<protein>
    <submittedName>
        <fullName evidence="3">Uncharacterized protein</fullName>
    </submittedName>
</protein>
<feature type="transmembrane region" description="Helical" evidence="2">
    <location>
        <begin position="67"/>
        <end position="89"/>
    </location>
</feature>
<dbReference type="EMBL" id="BMMS01000002">
    <property type="protein sequence ID" value="GGO81364.1"/>
    <property type="molecule type" value="Genomic_DNA"/>
</dbReference>
<comment type="caution">
    <text evidence="3">The sequence shown here is derived from an EMBL/GenBank/DDBJ whole genome shotgun (WGS) entry which is preliminary data.</text>
</comment>
<keyword evidence="4" id="KW-1185">Reference proteome</keyword>
<evidence type="ECO:0000256" key="1">
    <source>
        <dbReference type="SAM" id="MobiDB-lite"/>
    </source>
</evidence>
<dbReference type="RefSeq" id="WP_189129836.1">
    <property type="nucleotide sequence ID" value="NZ_BMMS01000002.1"/>
</dbReference>
<feature type="transmembrane region" description="Helical" evidence="2">
    <location>
        <begin position="7"/>
        <end position="29"/>
    </location>
</feature>
<feature type="transmembrane region" description="Helical" evidence="2">
    <location>
        <begin position="41"/>
        <end position="60"/>
    </location>
</feature>
<accession>A0A917ZFV7</accession>
<reference evidence="3" key="2">
    <citation type="submission" date="2020-09" db="EMBL/GenBank/DDBJ databases">
        <authorList>
            <person name="Sun Q."/>
            <person name="Zhou Y."/>
        </authorList>
    </citation>
    <scope>NUCLEOTIDE SEQUENCE</scope>
    <source>
        <strain evidence="3">CGMCC 4.7201</strain>
    </source>
</reference>
<sequence length="169" mass="17249">MATDRAVALLVLRVAGAGLLLTMGAIHLYLWSDGYRDLAKIGVLFLLNAIGAGVLGLAVLASPTRYLGVPAVLGSLFTLGTLAGLVVSLTSGLFGFQEVIGAPWVRTTIWVESAGVLVLAGLAVLAFAGAGRPGRRQGWGRLPSGSATSGGGSAQPVGHGHWPGRRTPR</sequence>
<gene>
    <name evidence="3" type="ORF">GCM10012280_05410</name>
</gene>
<feature type="transmembrane region" description="Helical" evidence="2">
    <location>
        <begin position="109"/>
        <end position="131"/>
    </location>
</feature>
<evidence type="ECO:0000256" key="2">
    <source>
        <dbReference type="SAM" id="Phobius"/>
    </source>
</evidence>
<proteinExistence type="predicted"/>
<keyword evidence="2" id="KW-0812">Transmembrane</keyword>
<dbReference type="AlphaFoldDB" id="A0A917ZFV7"/>